<proteinExistence type="predicted"/>
<dbReference type="Proteomes" id="UP000461880">
    <property type="component" value="Unassembled WGS sequence"/>
</dbReference>
<dbReference type="EMBL" id="VUMN01000016">
    <property type="protein sequence ID" value="MSS58763.1"/>
    <property type="molecule type" value="Genomic_DNA"/>
</dbReference>
<protein>
    <submittedName>
        <fullName evidence="1">Accessory Sec system protein Asp1</fullName>
    </submittedName>
</protein>
<reference evidence="1 2" key="1">
    <citation type="submission" date="2019-08" db="EMBL/GenBank/DDBJ databases">
        <title>In-depth cultivation of the pig gut microbiome towards novel bacterial diversity and tailored functional studies.</title>
        <authorList>
            <person name="Wylensek D."/>
            <person name="Hitch T.C.A."/>
            <person name="Clavel T."/>
        </authorList>
    </citation>
    <scope>NUCLEOTIDE SEQUENCE [LARGE SCALE GENOMIC DNA]</scope>
    <source>
        <strain evidence="1 2">Oil+RF-744-GAM-WT-6</strain>
    </source>
</reference>
<name>A0A7X2NTB5_9FIRM</name>
<gene>
    <name evidence="1" type="primary">asp1</name>
    <name evidence="1" type="ORF">FYJ51_07565</name>
</gene>
<sequence length="549" mass="63498">MTPIGSSCDVRKERAMQYFIPAWYQENDWRENEQVWYRSRTVTEFDDTVKQVQLFFRRKVAPLEVVLLSFSPNFRHFLHRQGVYHVPYWSCFDAMQGISVRAMHTFSFHDLSWPEDVEFVYSPFAVLVMHNREKYAEISFAEDGNMFRVDLFRNGLMSASNFYDDRGFVSQQIAYENGVASFQRYFDEQGVWKFARYLEDGHVVINPESAFFLHGNEKVPYAKQRYQNLDEVIAEVLADFLKDTSEEDVFTIAMHPLHSELLNTVLKERPKILSFFERRMEAHAFTEAEQELLDSAGCIVADKQSTAEEVKKHLHRDTPIRVITPYETRVEFGISQHLQVQNILAACDDLSEEQFDRMIVLLGGYIRNQNHRARVCLFTRSSKYDEKIGLLKRAQNALSRAGMNPEMAGTEEGVRENDVLEDPLVRVFSVAQCVDEMHVSRTLREQRVVCDLSPLPDQFLEISAMSMGIPQITMQKTEYIEDGRNGKILKDLSELPEAADYYLGSVAHFNEAQIASYDLGSRFTAPELEKAWKEVIQIDQHSGTAAGRE</sequence>
<comment type="caution">
    <text evidence="1">The sequence shown here is derived from an EMBL/GenBank/DDBJ whole genome shotgun (WGS) entry which is preliminary data.</text>
</comment>
<organism evidence="1 2">
    <name type="scientific">Stecheria intestinalis</name>
    <dbReference type="NCBI Taxonomy" id="2606630"/>
    <lineage>
        <taxon>Bacteria</taxon>
        <taxon>Bacillati</taxon>
        <taxon>Bacillota</taxon>
        <taxon>Erysipelotrichia</taxon>
        <taxon>Erysipelotrichales</taxon>
        <taxon>Erysipelotrichaceae</taxon>
        <taxon>Stecheria</taxon>
    </lineage>
</organism>
<dbReference type="NCBIfam" id="TIGR03713">
    <property type="entry name" value="acc_sec_asp1"/>
    <property type="match status" value="1"/>
</dbReference>
<dbReference type="GO" id="GO:0015031">
    <property type="term" value="P:protein transport"/>
    <property type="evidence" value="ECO:0007669"/>
    <property type="project" value="InterPro"/>
</dbReference>
<dbReference type="AlphaFoldDB" id="A0A7X2NTB5"/>
<evidence type="ECO:0000313" key="2">
    <source>
        <dbReference type="Proteomes" id="UP000461880"/>
    </source>
</evidence>
<evidence type="ECO:0000313" key="1">
    <source>
        <dbReference type="EMBL" id="MSS58763.1"/>
    </source>
</evidence>
<dbReference type="InterPro" id="IPR022372">
    <property type="entry name" value="Accessory_SS_Asp1"/>
</dbReference>
<dbReference type="Pfam" id="PF16993">
    <property type="entry name" value="Asp1"/>
    <property type="match status" value="1"/>
</dbReference>
<keyword evidence="2" id="KW-1185">Reference proteome</keyword>
<accession>A0A7X2NTB5</accession>